<reference evidence="3 4" key="1">
    <citation type="journal article" date="2018" name="BMC Genomics">
        <title>Genomic evidence for intraspecific hybridization in a clonal and extremely halotolerant yeast.</title>
        <authorList>
            <person name="Gostincar C."/>
            <person name="Stajich J.E."/>
            <person name="Zupancic J."/>
            <person name="Zalar P."/>
            <person name="Gunde-Cimerman N."/>
        </authorList>
    </citation>
    <scope>NUCLEOTIDE SEQUENCE [LARGE SCALE GENOMIC DNA]</scope>
    <source>
        <strain evidence="3 4">EXF-6656</strain>
    </source>
</reference>
<dbReference type="AlphaFoldDB" id="A0A3M6WYU6"/>
<keyword evidence="2" id="KW-1133">Transmembrane helix</keyword>
<proteinExistence type="predicted"/>
<feature type="compositionally biased region" description="Polar residues" evidence="1">
    <location>
        <begin position="506"/>
        <end position="515"/>
    </location>
</feature>
<name>A0A3M6WYU6_HORWE</name>
<keyword evidence="2" id="KW-0472">Membrane</keyword>
<accession>A0A3M6WYU6</accession>
<feature type="compositionally biased region" description="Basic and acidic residues" evidence="1">
    <location>
        <begin position="446"/>
        <end position="456"/>
    </location>
</feature>
<organism evidence="3 4">
    <name type="scientific">Hortaea werneckii</name>
    <name type="common">Black yeast</name>
    <name type="synonym">Cladosporium werneckii</name>
    <dbReference type="NCBI Taxonomy" id="91943"/>
    <lineage>
        <taxon>Eukaryota</taxon>
        <taxon>Fungi</taxon>
        <taxon>Dikarya</taxon>
        <taxon>Ascomycota</taxon>
        <taxon>Pezizomycotina</taxon>
        <taxon>Dothideomycetes</taxon>
        <taxon>Dothideomycetidae</taxon>
        <taxon>Mycosphaerellales</taxon>
        <taxon>Teratosphaeriaceae</taxon>
        <taxon>Hortaea</taxon>
    </lineage>
</organism>
<evidence type="ECO:0000313" key="3">
    <source>
        <dbReference type="EMBL" id="RMX83438.1"/>
    </source>
</evidence>
<gene>
    <name evidence="3" type="ORF">D0869_05306</name>
</gene>
<feature type="transmembrane region" description="Helical" evidence="2">
    <location>
        <begin position="338"/>
        <end position="359"/>
    </location>
</feature>
<evidence type="ECO:0000256" key="2">
    <source>
        <dbReference type="SAM" id="Phobius"/>
    </source>
</evidence>
<evidence type="ECO:0000313" key="4">
    <source>
        <dbReference type="Proteomes" id="UP000281245"/>
    </source>
</evidence>
<dbReference type="VEuPathDB" id="FungiDB:BTJ68_13358"/>
<feature type="compositionally biased region" description="Basic and acidic residues" evidence="1">
    <location>
        <begin position="468"/>
        <end position="483"/>
    </location>
</feature>
<comment type="caution">
    <text evidence="3">The sequence shown here is derived from an EMBL/GenBank/DDBJ whole genome shotgun (WGS) entry which is preliminary data.</text>
</comment>
<evidence type="ECO:0000256" key="1">
    <source>
        <dbReference type="SAM" id="MobiDB-lite"/>
    </source>
</evidence>
<feature type="region of interest" description="Disordered" evidence="1">
    <location>
        <begin position="370"/>
        <end position="394"/>
    </location>
</feature>
<dbReference type="Proteomes" id="UP000281245">
    <property type="component" value="Unassembled WGS sequence"/>
</dbReference>
<feature type="transmembrane region" description="Helical" evidence="2">
    <location>
        <begin position="164"/>
        <end position="188"/>
    </location>
</feature>
<sequence>MVDHGPISYRSQAASCTLPAQPVVGGDEDKQEVSFSPESQLAVSAFGSVSGPGPPHQCALSPAPLDPGTWKCKEWEAAPRIRVSSVAPAGRRRSLVFLPKTLEQTSTHYREPEAVAFQRWMLGEFIATPAHRSDWLRPSSPPRVSTGPADANTARRYPAYMMKLSTASSTLLTALFFLITSTTAQLLVDGTSQLPACAASCPLLVQAAQACGGTQTANQQIWSCFCQSGYLTSLKSSPNGICDGVCGAGTSDNQQVMTWYNSNCGSDFGASEHPDTNAGGATTTSAGAAGTSSSTLATVGTSGVAALPTTSASSGQVSGDDGDETSYEGSWWDAHYKWVIMLIVLFIGLLIIGLVAGWLKRRHDRKRDQIRGGFNEGITSRPVHHHHDHGREKSGMRYAAGNAANNSSFLSMTAPPATGLEPGSGRNSPARTREAFMPYGYGYTRSESRLGSRTDVDQSGASGTRSPLPKEETPTAEMERGDKGAAGGGARPKGQRRVLVRERSMQGPTSPTEEK</sequence>
<protein>
    <submittedName>
        <fullName evidence="3">Uncharacterized protein</fullName>
    </submittedName>
</protein>
<feature type="region of interest" description="Disordered" evidence="1">
    <location>
        <begin position="407"/>
        <end position="515"/>
    </location>
</feature>
<dbReference type="OrthoDB" id="5426355at2759"/>
<dbReference type="EMBL" id="QWIJ01000351">
    <property type="protein sequence ID" value="RMX83438.1"/>
    <property type="molecule type" value="Genomic_DNA"/>
</dbReference>
<keyword evidence="2" id="KW-0812">Transmembrane</keyword>